<evidence type="ECO:0000313" key="4">
    <source>
        <dbReference type="Proteomes" id="UP000094455"/>
    </source>
</evidence>
<dbReference type="OrthoDB" id="277011at2759"/>
<accession>A0A1E3NNJ4</accession>
<dbReference type="PROSITE" id="PS50969">
    <property type="entry name" value="FCP1"/>
    <property type="match status" value="1"/>
</dbReference>
<sequence length="458" mass="50631">MSFLSTLFCCFDAEDSAVKENNITTTHPKLTKTQSNLQRALTNSKPNSNSSLNLNKSHSPPPTNHAGASTANKSIHPSSASKKGQPDKSSSNTSGTATSHTNTGSSNPDRKKDLANGTKHSGATKGNSAASKHSSTGTSAAHPDNSQAPNKNMDAHNRNKIAHKMSYSDSNSTTHHVSNDDKEMVEEITDLKDSTDSSKDEDDAYQIHEHQTQNTDETDLNHQPESKNKVSNDAIAEDRGSPKSPPNSDSNPISNLNPDSTVNELNYEEQLYDEQFGTSLTAILPDQVVSSSGWLLDSQPKQFKGRKCLVLDLDETLVHSSFKYVRQCDFVIPVEIEDQIHNLYEVVVFTASVSRYGDPLLDILDTHKSVHHRLFRESCYNYQGNYIKNLSQMGRPLEDLIIIDNSPASYVFHPQHAVPISSWFSDSHDCELTDLLPFLEDLAKREVDDIRLVLDINI</sequence>
<feature type="compositionally biased region" description="Low complexity" evidence="1">
    <location>
        <begin position="246"/>
        <end position="260"/>
    </location>
</feature>
<dbReference type="AlphaFoldDB" id="A0A1E3NNJ4"/>
<name>A0A1E3NNJ4_9ASCO</name>
<evidence type="ECO:0000313" key="3">
    <source>
        <dbReference type="EMBL" id="ODQ47672.1"/>
    </source>
</evidence>
<reference evidence="3 4" key="1">
    <citation type="journal article" date="2016" name="Proc. Natl. Acad. Sci. U.S.A.">
        <title>Comparative genomics of biotechnologically important yeasts.</title>
        <authorList>
            <person name="Riley R."/>
            <person name="Haridas S."/>
            <person name="Wolfe K.H."/>
            <person name="Lopes M.R."/>
            <person name="Hittinger C.T."/>
            <person name="Goeker M."/>
            <person name="Salamov A.A."/>
            <person name="Wisecaver J.H."/>
            <person name="Long T.M."/>
            <person name="Calvey C.H."/>
            <person name="Aerts A.L."/>
            <person name="Barry K.W."/>
            <person name="Choi C."/>
            <person name="Clum A."/>
            <person name="Coughlan A.Y."/>
            <person name="Deshpande S."/>
            <person name="Douglass A.P."/>
            <person name="Hanson S.J."/>
            <person name="Klenk H.-P."/>
            <person name="LaButti K.M."/>
            <person name="Lapidus A."/>
            <person name="Lindquist E.A."/>
            <person name="Lipzen A.M."/>
            <person name="Meier-Kolthoff J.P."/>
            <person name="Ohm R.A."/>
            <person name="Otillar R.P."/>
            <person name="Pangilinan J.L."/>
            <person name="Peng Y."/>
            <person name="Rokas A."/>
            <person name="Rosa C.A."/>
            <person name="Scheuner C."/>
            <person name="Sibirny A.A."/>
            <person name="Slot J.C."/>
            <person name="Stielow J.B."/>
            <person name="Sun H."/>
            <person name="Kurtzman C.P."/>
            <person name="Blackwell M."/>
            <person name="Grigoriev I.V."/>
            <person name="Jeffries T.W."/>
        </authorList>
    </citation>
    <scope>NUCLEOTIDE SEQUENCE [LARGE SCALE GENOMIC DNA]</scope>
    <source>
        <strain evidence="3 4">NRRL Y-2026</strain>
    </source>
</reference>
<dbReference type="GO" id="GO:0016791">
    <property type="term" value="F:phosphatase activity"/>
    <property type="evidence" value="ECO:0007669"/>
    <property type="project" value="InterPro"/>
</dbReference>
<dbReference type="InterPro" id="IPR050365">
    <property type="entry name" value="TIM50"/>
</dbReference>
<feature type="compositionally biased region" description="Polar residues" evidence="1">
    <location>
        <begin position="66"/>
        <end position="107"/>
    </location>
</feature>
<gene>
    <name evidence="3" type="ORF">PICMEDRAFT_71717</name>
</gene>
<dbReference type="Proteomes" id="UP000094455">
    <property type="component" value="Unassembled WGS sequence"/>
</dbReference>
<feature type="region of interest" description="Disordered" evidence="1">
    <location>
        <begin position="210"/>
        <end position="260"/>
    </location>
</feature>
<dbReference type="STRING" id="763406.A0A1E3NNJ4"/>
<keyword evidence="4" id="KW-1185">Reference proteome</keyword>
<dbReference type="InterPro" id="IPR023214">
    <property type="entry name" value="HAD_sf"/>
</dbReference>
<feature type="compositionally biased region" description="Polar residues" evidence="1">
    <location>
        <begin position="27"/>
        <end position="42"/>
    </location>
</feature>
<feature type="compositionally biased region" description="Polar residues" evidence="1">
    <location>
        <begin position="118"/>
        <end position="150"/>
    </location>
</feature>
<dbReference type="InterPro" id="IPR036412">
    <property type="entry name" value="HAD-like_sf"/>
</dbReference>
<dbReference type="SUPFAM" id="SSF56784">
    <property type="entry name" value="HAD-like"/>
    <property type="match status" value="1"/>
</dbReference>
<dbReference type="InterPro" id="IPR011948">
    <property type="entry name" value="Dullard_phosphatase"/>
</dbReference>
<organism evidence="3 4">
    <name type="scientific">Pichia membranifaciens NRRL Y-2026</name>
    <dbReference type="NCBI Taxonomy" id="763406"/>
    <lineage>
        <taxon>Eukaryota</taxon>
        <taxon>Fungi</taxon>
        <taxon>Dikarya</taxon>
        <taxon>Ascomycota</taxon>
        <taxon>Saccharomycotina</taxon>
        <taxon>Pichiomycetes</taxon>
        <taxon>Pichiales</taxon>
        <taxon>Pichiaceae</taxon>
        <taxon>Pichia</taxon>
    </lineage>
</organism>
<feature type="region of interest" description="Disordered" evidence="1">
    <location>
        <begin position="27"/>
        <end position="154"/>
    </location>
</feature>
<protein>
    <recommendedName>
        <fullName evidence="2">FCP1 homology domain-containing protein</fullName>
    </recommendedName>
</protein>
<proteinExistence type="predicted"/>
<dbReference type="GeneID" id="30180677"/>
<dbReference type="PANTHER" id="PTHR12210">
    <property type="entry name" value="DULLARD PROTEIN PHOSPHATASE"/>
    <property type="match status" value="1"/>
</dbReference>
<feature type="compositionally biased region" description="Basic and acidic residues" evidence="1">
    <location>
        <begin position="219"/>
        <end position="241"/>
    </location>
</feature>
<evidence type="ECO:0000259" key="2">
    <source>
        <dbReference type="PROSITE" id="PS50969"/>
    </source>
</evidence>
<dbReference type="EMBL" id="KV454002">
    <property type="protein sequence ID" value="ODQ47672.1"/>
    <property type="molecule type" value="Genomic_DNA"/>
</dbReference>
<dbReference type="RefSeq" id="XP_019018785.1">
    <property type="nucleotide sequence ID" value="XM_019163990.1"/>
</dbReference>
<dbReference type="InterPro" id="IPR004274">
    <property type="entry name" value="FCP1_dom"/>
</dbReference>
<dbReference type="Pfam" id="PF03031">
    <property type="entry name" value="NIF"/>
    <property type="match status" value="1"/>
</dbReference>
<feature type="domain" description="FCP1 homology" evidence="2">
    <location>
        <begin position="302"/>
        <end position="442"/>
    </location>
</feature>
<feature type="compositionally biased region" description="Low complexity" evidence="1">
    <location>
        <begin position="43"/>
        <end position="58"/>
    </location>
</feature>
<evidence type="ECO:0000256" key="1">
    <source>
        <dbReference type="SAM" id="MobiDB-lite"/>
    </source>
</evidence>
<dbReference type="NCBIfam" id="TIGR02251">
    <property type="entry name" value="HIF-SF_euk"/>
    <property type="match status" value="1"/>
</dbReference>
<dbReference type="SMART" id="SM00577">
    <property type="entry name" value="CPDc"/>
    <property type="match status" value="1"/>
</dbReference>
<dbReference type="Gene3D" id="3.40.50.1000">
    <property type="entry name" value="HAD superfamily/HAD-like"/>
    <property type="match status" value="1"/>
</dbReference>
<dbReference type="CDD" id="cd07521">
    <property type="entry name" value="HAD_FCP1-like"/>
    <property type="match status" value="1"/>
</dbReference>